<dbReference type="OrthoDB" id="1680428at2"/>
<feature type="chain" id="PRO_5015351126" description="TolC family protein" evidence="2">
    <location>
        <begin position="31"/>
        <end position="422"/>
    </location>
</feature>
<protein>
    <recommendedName>
        <fullName evidence="5">TolC family protein</fullName>
    </recommendedName>
</protein>
<sequence>MKLNNKNIRNSLLKLMLLAVGLVSGNVVFAQEPVQEYMKLAGENNPELKATFNEYMAAMEQVPQVGALPDPTLAFGIFLQPVETRLGAQRFNTSVSQMFPWFGTLSAKKDVATQMAKAKYEAFEDVKLQLYRDVGTTYDELYYLDKAIDITRENLDILASFKELARVNFEGGRTGFVSVLRVEMEEQELRDKLSLLEDKKLPLKAKFASLLNTDLPDSIAFPDTLQVKTVMYEKETLVDSVLVNSPRLKKLEHEVEAMANQEEVAKKMGLPSFNLGVNYINIAPRTDMDLPDNGKDALVFPQVGISIPLYSGKYKAMRREASLKKEAASLRKEDMTNSLKTTVESLYQQYRDAMRRVELNANLSDISTRSRDLLQTQFTNGEMDFEEILRMERKVLNYRLEEARARVDLNNIVYSINYLMGK</sequence>
<keyword evidence="2" id="KW-0732">Signal</keyword>
<proteinExistence type="inferred from homology"/>
<evidence type="ECO:0000313" key="4">
    <source>
        <dbReference type="Proteomes" id="UP000241507"/>
    </source>
</evidence>
<evidence type="ECO:0000313" key="3">
    <source>
        <dbReference type="EMBL" id="AVR44295.1"/>
    </source>
</evidence>
<feature type="signal peptide" evidence="2">
    <location>
        <begin position="1"/>
        <end position="30"/>
    </location>
</feature>
<dbReference type="InterPro" id="IPR003423">
    <property type="entry name" value="OMP_efflux"/>
</dbReference>
<dbReference type="Gene3D" id="1.20.1600.10">
    <property type="entry name" value="Outer membrane efflux proteins (OEP)"/>
    <property type="match status" value="1"/>
</dbReference>
<dbReference type="InterPro" id="IPR010131">
    <property type="entry name" value="MdtP/NodT-like"/>
</dbReference>
<dbReference type="SUPFAM" id="SSF56954">
    <property type="entry name" value="Outer membrane efflux proteins (OEP)"/>
    <property type="match status" value="1"/>
</dbReference>
<dbReference type="Proteomes" id="UP000241507">
    <property type="component" value="Chromosome"/>
</dbReference>
<dbReference type="PANTHER" id="PTHR30203">
    <property type="entry name" value="OUTER MEMBRANE CATION EFFLUX PROTEIN"/>
    <property type="match status" value="1"/>
</dbReference>
<evidence type="ECO:0000256" key="1">
    <source>
        <dbReference type="ARBA" id="ARBA00007613"/>
    </source>
</evidence>
<name>A0A2R3Z226_9FLAO</name>
<dbReference type="PANTHER" id="PTHR30203:SF24">
    <property type="entry name" value="BLR4935 PROTEIN"/>
    <property type="match status" value="1"/>
</dbReference>
<evidence type="ECO:0000256" key="2">
    <source>
        <dbReference type="SAM" id="SignalP"/>
    </source>
</evidence>
<reference evidence="4" key="1">
    <citation type="submission" date="2018-03" db="EMBL/GenBank/DDBJ databases">
        <title>Gramella fulva sp. nov., isolated from a dry surface of tidal flat.</title>
        <authorList>
            <person name="Hwang S.H."/>
            <person name="Hwang W.M."/>
            <person name="Kang K."/>
            <person name="Ahn T.-Y."/>
        </authorList>
    </citation>
    <scope>NUCLEOTIDE SEQUENCE [LARGE SCALE GENOMIC DNA]</scope>
    <source>
        <strain evidence="4">SH35</strain>
    </source>
</reference>
<dbReference type="EMBL" id="CP028136">
    <property type="protein sequence ID" value="AVR44295.1"/>
    <property type="molecule type" value="Genomic_DNA"/>
</dbReference>
<accession>A0A2R3Z226</accession>
<dbReference type="AlphaFoldDB" id="A0A2R3Z226"/>
<dbReference type="RefSeq" id="WP_107011073.1">
    <property type="nucleotide sequence ID" value="NZ_CP028136.1"/>
</dbReference>
<evidence type="ECO:0008006" key="5">
    <source>
        <dbReference type="Google" id="ProtNLM"/>
    </source>
</evidence>
<organism evidence="3 4">
    <name type="scientific">Christiangramia fulva</name>
    <dbReference type="NCBI Taxonomy" id="2126553"/>
    <lineage>
        <taxon>Bacteria</taxon>
        <taxon>Pseudomonadati</taxon>
        <taxon>Bacteroidota</taxon>
        <taxon>Flavobacteriia</taxon>
        <taxon>Flavobacteriales</taxon>
        <taxon>Flavobacteriaceae</taxon>
        <taxon>Christiangramia</taxon>
    </lineage>
</organism>
<dbReference type="Pfam" id="PF02321">
    <property type="entry name" value="OEP"/>
    <property type="match status" value="2"/>
</dbReference>
<gene>
    <name evidence="3" type="ORF">C7S20_02940</name>
</gene>
<dbReference type="GO" id="GO:0015562">
    <property type="term" value="F:efflux transmembrane transporter activity"/>
    <property type="evidence" value="ECO:0007669"/>
    <property type="project" value="InterPro"/>
</dbReference>
<dbReference type="KEGG" id="grs:C7S20_02940"/>
<keyword evidence="4" id="KW-1185">Reference proteome</keyword>
<comment type="similarity">
    <text evidence="1">Belongs to the outer membrane factor (OMF) (TC 1.B.17) family.</text>
</comment>